<evidence type="ECO:0000256" key="3">
    <source>
        <dbReference type="ARBA" id="ARBA00022692"/>
    </source>
</evidence>
<evidence type="ECO:0000313" key="8">
    <source>
        <dbReference type="EMBL" id="GGB42253.1"/>
    </source>
</evidence>
<evidence type="ECO:0000256" key="1">
    <source>
        <dbReference type="ARBA" id="ARBA00004651"/>
    </source>
</evidence>
<comment type="subcellular location">
    <subcellularLocation>
        <location evidence="1">Cell membrane</location>
        <topology evidence="1">Multi-pass membrane protein</topology>
    </subcellularLocation>
</comment>
<sequence>MENKEYAGFWIRFGALLIDCILMLIVFTVPLSFIYGEQYWVGDQLLYGFWDLLLGYVAPVVATIWFWVKYLATPGKMATKLKIVDAVTGEKMSTAQAIGRYFAYIPAMLPLGLGLIWVGIDKKKQGWHDKMAGTVVIRDTAKESVSFEKTI</sequence>
<dbReference type="Pfam" id="PF06271">
    <property type="entry name" value="RDD"/>
    <property type="match status" value="1"/>
</dbReference>
<keyword evidence="9" id="KW-1185">Reference proteome</keyword>
<evidence type="ECO:0000259" key="7">
    <source>
        <dbReference type="Pfam" id="PF06271"/>
    </source>
</evidence>
<dbReference type="EMBL" id="BMKE01000009">
    <property type="protein sequence ID" value="GGB42253.1"/>
    <property type="molecule type" value="Genomic_DNA"/>
</dbReference>
<evidence type="ECO:0000256" key="4">
    <source>
        <dbReference type="ARBA" id="ARBA00022989"/>
    </source>
</evidence>
<keyword evidence="5 6" id="KW-0472">Membrane</keyword>
<organism evidence="8 9">
    <name type="scientific">Oceanisphaera marina</name>
    <dbReference type="NCBI Taxonomy" id="2017550"/>
    <lineage>
        <taxon>Bacteria</taxon>
        <taxon>Pseudomonadati</taxon>
        <taxon>Pseudomonadota</taxon>
        <taxon>Gammaproteobacteria</taxon>
        <taxon>Aeromonadales</taxon>
        <taxon>Aeromonadaceae</taxon>
        <taxon>Oceanisphaera</taxon>
    </lineage>
</organism>
<gene>
    <name evidence="8" type="ORF">GCM10011502_14490</name>
</gene>
<dbReference type="PANTHER" id="PTHR36115:SF4">
    <property type="entry name" value="MEMBRANE PROTEIN"/>
    <property type="match status" value="1"/>
</dbReference>
<dbReference type="Proteomes" id="UP000646152">
    <property type="component" value="Unassembled WGS sequence"/>
</dbReference>
<name>A0ABQ1II90_9GAMM</name>
<reference evidence="9" key="1">
    <citation type="journal article" date="2019" name="Int. J. Syst. Evol. Microbiol.">
        <title>The Global Catalogue of Microorganisms (GCM) 10K type strain sequencing project: providing services to taxonomists for standard genome sequencing and annotation.</title>
        <authorList>
            <consortium name="The Broad Institute Genomics Platform"/>
            <consortium name="The Broad Institute Genome Sequencing Center for Infectious Disease"/>
            <person name="Wu L."/>
            <person name="Ma J."/>
        </authorList>
    </citation>
    <scope>NUCLEOTIDE SEQUENCE [LARGE SCALE GENOMIC DNA]</scope>
    <source>
        <strain evidence="9">CGMCC 1.15923</strain>
    </source>
</reference>
<accession>A0ABQ1II90</accession>
<dbReference type="PANTHER" id="PTHR36115">
    <property type="entry name" value="PROLINE-RICH ANTIGEN HOMOLOG-RELATED"/>
    <property type="match status" value="1"/>
</dbReference>
<feature type="transmembrane region" description="Helical" evidence="6">
    <location>
        <begin position="101"/>
        <end position="120"/>
    </location>
</feature>
<evidence type="ECO:0000313" key="9">
    <source>
        <dbReference type="Proteomes" id="UP000646152"/>
    </source>
</evidence>
<proteinExistence type="predicted"/>
<evidence type="ECO:0000256" key="6">
    <source>
        <dbReference type="SAM" id="Phobius"/>
    </source>
</evidence>
<dbReference type="RefSeq" id="WP_188629432.1">
    <property type="nucleotide sequence ID" value="NZ_BMKE01000009.1"/>
</dbReference>
<protein>
    <submittedName>
        <fullName evidence="8">RDD family protein</fullName>
    </submittedName>
</protein>
<dbReference type="InterPro" id="IPR010432">
    <property type="entry name" value="RDD"/>
</dbReference>
<evidence type="ECO:0000256" key="2">
    <source>
        <dbReference type="ARBA" id="ARBA00022475"/>
    </source>
</evidence>
<evidence type="ECO:0000256" key="5">
    <source>
        <dbReference type="ARBA" id="ARBA00023136"/>
    </source>
</evidence>
<keyword evidence="3 6" id="KW-0812">Transmembrane</keyword>
<feature type="domain" description="RDD" evidence="7">
    <location>
        <begin position="6"/>
        <end position="133"/>
    </location>
</feature>
<feature type="transmembrane region" description="Helical" evidence="6">
    <location>
        <begin position="9"/>
        <end position="35"/>
    </location>
</feature>
<comment type="caution">
    <text evidence="8">The sequence shown here is derived from an EMBL/GenBank/DDBJ whole genome shotgun (WGS) entry which is preliminary data.</text>
</comment>
<keyword evidence="2" id="KW-1003">Cell membrane</keyword>
<dbReference type="InterPro" id="IPR051791">
    <property type="entry name" value="Pra-immunoreactive"/>
</dbReference>
<keyword evidence="4 6" id="KW-1133">Transmembrane helix</keyword>
<feature type="transmembrane region" description="Helical" evidence="6">
    <location>
        <begin position="47"/>
        <end position="68"/>
    </location>
</feature>